<dbReference type="PRINTS" id="PR00463">
    <property type="entry name" value="EP450I"/>
</dbReference>
<accession>A0ABY9BK30</accession>
<dbReference type="PANTHER" id="PTHR47950:SF44">
    <property type="entry name" value="CYTOCHROME P450, FAMILY 76, SUBFAMILY C, POLYPEPTIDE 5-RELATED"/>
    <property type="match status" value="1"/>
</dbReference>
<gene>
    <name evidence="2" type="ORF">VitviT2T_002650</name>
</gene>
<name>A0ABY9BK30_VITVI</name>
<dbReference type="InterPro" id="IPR036396">
    <property type="entry name" value="Cyt_P450_sf"/>
</dbReference>
<evidence type="ECO:0000256" key="1">
    <source>
        <dbReference type="ARBA" id="ARBA00010617"/>
    </source>
</evidence>
<dbReference type="SUPFAM" id="SSF48264">
    <property type="entry name" value="Cytochrome P450"/>
    <property type="match status" value="2"/>
</dbReference>
<evidence type="ECO:0008006" key="4">
    <source>
        <dbReference type="Google" id="ProtNLM"/>
    </source>
</evidence>
<dbReference type="Gene3D" id="1.10.630.10">
    <property type="entry name" value="Cytochrome P450"/>
    <property type="match status" value="2"/>
</dbReference>
<keyword evidence="3" id="KW-1185">Reference proteome</keyword>
<reference evidence="2 3" key="1">
    <citation type="journal article" date="2023" name="Hortic Res">
        <title>The complete reference genome for grapevine (Vitis vinifera L.) genetics and breeding.</title>
        <authorList>
            <person name="Shi X."/>
            <person name="Cao S."/>
            <person name="Wang X."/>
            <person name="Huang S."/>
            <person name="Wang Y."/>
            <person name="Liu Z."/>
            <person name="Liu W."/>
            <person name="Leng X."/>
            <person name="Peng Y."/>
            <person name="Wang N."/>
            <person name="Wang Y."/>
            <person name="Ma Z."/>
            <person name="Xu X."/>
            <person name="Zhang F."/>
            <person name="Xue H."/>
            <person name="Zhong H."/>
            <person name="Wang Y."/>
            <person name="Zhang K."/>
            <person name="Velt A."/>
            <person name="Avia K."/>
            <person name="Holtgrawe D."/>
            <person name="Grimplet J."/>
            <person name="Matus J.T."/>
            <person name="Ware D."/>
            <person name="Wu X."/>
            <person name="Wang H."/>
            <person name="Liu C."/>
            <person name="Fang Y."/>
            <person name="Rustenholz C."/>
            <person name="Cheng Z."/>
            <person name="Xiao H."/>
            <person name="Zhou Y."/>
        </authorList>
    </citation>
    <scope>NUCLEOTIDE SEQUENCE [LARGE SCALE GENOMIC DNA]</scope>
    <source>
        <strain evidence="3">cv. Pinot noir / PN40024</strain>
        <tissue evidence="2">Leaf</tissue>
    </source>
</reference>
<comment type="similarity">
    <text evidence="1">Belongs to the cytochrome P450 family.</text>
</comment>
<dbReference type="Pfam" id="PF00067">
    <property type="entry name" value="p450"/>
    <property type="match status" value="2"/>
</dbReference>
<sequence>MELQIALLLLCITLFCFCLRHFLLPSYTAKLPPGPTGLPILGSLLQLGEKPHHTLAKFAESHGPLISLRLGSITTVVASSPQTAKLILQNHADNFLDRPVPDAIMAMPNPECTLAWIPGDHVWRNRRRVCASHMFTTQRLDSLQHLRQKKVDQLLQHITKHCVLGTPVYITDLASATILNLMSNTMFSVDLVDPRFESAQEFRELMWRIMEGVGKPNISDYFPIFRSLDLQGVKRGTVPSYKRLHEILDGIIQERMKLRASSSTTSMNDFLDVLLDQCQVDGSDFSSDTIKTLLVELVFGGSDTSSVTIEWAMAELLRNPHVMQKLPPGPTGLPIVGSLLQLDEKPHHSLAKFTESHDPLISLRLGSITTMVASFPQTTKPILQNHVDNFLDHPVPDAIMAMPNLEYTLAWIPGDHVWHNRRRVCASHLFTTQRLDSLQHLRQKKVDQLLQHITKHCVLGTPVYITDLASATILNLMSNTMFSIDLVDLRFESAQEFRELMWRIMEGVGKPNISDYFPIFRSLDLQGVKRGTVPSYKRLHEILDGIIHERMKLKASNSTTSMNDFLDVLLDQCQMDGSDFSSKTIKTLLVVRHSPVLHLLFHM</sequence>
<organism evidence="2 3">
    <name type="scientific">Vitis vinifera</name>
    <name type="common">Grape</name>
    <dbReference type="NCBI Taxonomy" id="29760"/>
    <lineage>
        <taxon>Eukaryota</taxon>
        <taxon>Viridiplantae</taxon>
        <taxon>Streptophyta</taxon>
        <taxon>Embryophyta</taxon>
        <taxon>Tracheophyta</taxon>
        <taxon>Spermatophyta</taxon>
        <taxon>Magnoliopsida</taxon>
        <taxon>eudicotyledons</taxon>
        <taxon>Gunneridae</taxon>
        <taxon>Pentapetalae</taxon>
        <taxon>rosids</taxon>
        <taxon>Vitales</taxon>
        <taxon>Vitaceae</taxon>
        <taxon>Viteae</taxon>
        <taxon>Vitis</taxon>
    </lineage>
</organism>
<evidence type="ECO:0000313" key="3">
    <source>
        <dbReference type="Proteomes" id="UP001227230"/>
    </source>
</evidence>
<dbReference type="Proteomes" id="UP001227230">
    <property type="component" value="Chromosome 2"/>
</dbReference>
<dbReference type="EMBL" id="CP126649">
    <property type="protein sequence ID" value="WJZ82929.1"/>
    <property type="molecule type" value="Genomic_DNA"/>
</dbReference>
<proteinExistence type="inferred from homology"/>
<dbReference type="InterPro" id="IPR001128">
    <property type="entry name" value="Cyt_P450"/>
</dbReference>
<protein>
    <recommendedName>
        <fullName evidence="4">Geraniol 8-hydroxylase</fullName>
    </recommendedName>
</protein>
<dbReference type="PANTHER" id="PTHR47950">
    <property type="entry name" value="CYTOCHROME P450, FAMILY 76, SUBFAMILY C, POLYPEPTIDE 5-RELATED"/>
    <property type="match status" value="1"/>
</dbReference>
<dbReference type="InterPro" id="IPR002401">
    <property type="entry name" value="Cyt_P450_E_grp-I"/>
</dbReference>
<evidence type="ECO:0000313" key="2">
    <source>
        <dbReference type="EMBL" id="WJZ82929.1"/>
    </source>
</evidence>